<reference evidence="15" key="1">
    <citation type="submission" date="2019-06" db="EMBL/GenBank/DDBJ databases">
        <title>Gordonia isolated from sludge of a wastewater treatment plant.</title>
        <authorList>
            <person name="Tamura T."/>
            <person name="Aoyama K."/>
            <person name="Kang Y."/>
            <person name="Saito S."/>
            <person name="Akiyama N."/>
            <person name="Yazawa K."/>
            <person name="Gonoi T."/>
            <person name="Mikami Y."/>
        </authorList>
    </citation>
    <scope>NUCLEOTIDE SEQUENCE [LARGE SCALE GENOMIC DNA]</scope>
    <source>
        <strain evidence="15">NBRC 107697</strain>
    </source>
</reference>
<dbReference type="InterPro" id="IPR017438">
    <property type="entry name" value="ATP-NAD_kinase_N"/>
</dbReference>
<evidence type="ECO:0000256" key="1">
    <source>
        <dbReference type="ARBA" id="ARBA00001946"/>
    </source>
</evidence>
<dbReference type="GO" id="GO:0046872">
    <property type="term" value="F:metal ion binding"/>
    <property type="evidence" value="ECO:0007669"/>
    <property type="project" value="UniProtKB-KW"/>
</dbReference>
<keyword evidence="9" id="KW-0460">Magnesium</keyword>
<evidence type="ECO:0000313" key="15">
    <source>
        <dbReference type="Proteomes" id="UP000444980"/>
    </source>
</evidence>
<dbReference type="PANTHER" id="PTHR12358:SF106">
    <property type="entry name" value="LIPID KINASE YEGS"/>
    <property type="match status" value="1"/>
</dbReference>
<dbReference type="PROSITE" id="PS50146">
    <property type="entry name" value="DAGK"/>
    <property type="match status" value="1"/>
</dbReference>
<dbReference type="InterPro" id="IPR045540">
    <property type="entry name" value="YegS/DAGK_C"/>
</dbReference>
<evidence type="ECO:0000256" key="6">
    <source>
        <dbReference type="ARBA" id="ARBA00022741"/>
    </source>
</evidence>
<dbReference type="Gene3D" id="2.60.200.40">
    <property type="match status" value="1"/>
</dbReference>
<evidence type="ECO:0000256" key="12">
    <source>
        <dbReference type="ARBA" id="ARBA00023264"/>
    </source>
</evidence>
<dbReference type="RefSeq" id="WP_161925687.1">
    <property type="nucleotide sequence ID" value="NZ_BJOU01000001.1"/>
</dbReference>
<dbReference type="OrthoDB" id="142078at2"/>
<evidence type="ECO:0000256" key="4">
    <source>
        <dbReference type="ARBA" id="ARBA00022679"/>
    </source>
</evidence>
<dbReference type="InterPro" id="IPR001206">
    <property type="entry name" value="Diacylglycerol_kinase_cat_dom"/>
</dbReference>
<gene>
    <name evidence="14" type="ORF">nbrc107697_02210</name>
</gene>
<dbReference type="EMBL" id="BJOU01000001">
    <property type="protein sequence ID" value="GED96182.1"/>
    <property type="molecule type" value="Genomic_DNA"/>
</dbReference>
<dbReference type="InterPro" id="IPR005218">
    <property type="entry name" value="Diacylglycerol/lipid_kinase"/>
</dbReference>
<proteinExistence type="inferred from homology"/>
<keyword evidence="11" id="KW-0594">Phospholipid biosynthesis</keyword>
<keyword evidence="12" id="KW-1208">Phospholipid metabolism</keyword>
<feature type="domain" description="DAGKc" evidence="13">
    <location>
        <begin position="1"/>
        <end position="133"/>
    </location>
</feature>
<dbReference type="Gene3D" id="3.40.50.10330">
    <property type="entry name" value="Probable inorganic polyphosphate/atp-NAD kinase, domain 1"/>
    <property type="match status" value="1"/>
</dbReference>
<evidence type="ECO:0000256" key="8">
    <source>
        <dbReference type="ARBA" id="ARBA00022840"/>
    </source>
</evidence>
<dbReference type="AlphaFoldDB" id="A0A7M3SU58"/>
<dbReference type="NCBIfam" id="TIGR00147">
    <property type="entry name" value="YegS/Rv2252/BmrU family lipid kinase"/>
    <property type="match status" value="1"/>
</dbReference>
<evidence type="ECO:0000256" key="7">
    <source>
        <dbReference type="ARBA" id="ARBA00022777"/>
    </source>
</evidence>
<evidence type="ECO:0000256" key="3">
    <source>
        <dbReference type="ARBA" id="ARBA00022516"/>
    </source>
</evidence>
<accession>A0A7M3SU58</accession>
<dbReference type="GO" id="GO:0004143">
    <property type="term" value="F:ATP-dependent diacylglycerol kinase activity"/>
    <property type="evidence" value="ECO:0007669"/>
    <property type="project" value="TreeGrafter"/>
</dbReference>
<keyword evidence="7 14" id="KW-0418">Kinase</keyword>
<comment type="cofactor">
    <cofactor evidence="1">
        <name>Mg(2+)</name>
        <dbReference type="ChEBI" id="CHEBI:18420"/>
    </cofactor>
</comment>
<dbReference type="InterPro" id="IPR050187">
    <property type="entry name" value="Lipid_Phosphate_FormReg"/>
</dbReference>
<evidence type="ECO:0000313" key="14">
    <source>
        <dbReference type="EMBL" id="GED96182.1"/>
    </source>
</evidence>
<keyword evidence="15" id="KW-1185">Reference proteome</keyword>
<evidence type="ECO:0000256" key="11">
    <source>
        <dbReference type="ARBA" id="ARBA00023209"/>
    </source>
</evidence>
<dbReference type="PANTHER" id="PTHR12358">
    <property type="entry name" value="SPHINGOSINE KINASE"/>
    <property type="match status" value="1"/>
</dbReference>
<keyword evidence="4" id="KW-0808">Transferase</keyword>
<sequence>MPTRTIAVLANPMARKGTGRQIAGEVDQLLRGHGVAARILVGADLADAERLAAQAVADDTVEALVAVGGDGSIRLALEAAAGSSTPVGIIPAGTANDLARTLGVPLRDLPAAVGIIVDGHTAPIDLGRARLAGADGDPAEALFVTVAATGFDADVTDRANHMRWPRGKARYLVAAVAEVARLAPRRFTVRVDGDTVVDGDVIFTAIGNTRSYGGGMLITPDADLHDGLLDATIATKVPGVGRMTLLRLLPTVFSGKHVEQEMVRTARGSRIEVDSTPPALVSVDGDIVGRLPATFETIPDAVRVLVPRTA</sequence>
<evidence type="ECO:0000259" key="13">
    <source>
        <dbReference type="PROSITE" id="PS50146"/>
    </source>
</evidence>
<dbReference type="InterPro" id="IPR016064">
    <property type="entry name" value="NAD/diacylglycerol_kinase_sf"/>
</dbReference>
<name>A0A7M3SU58_9ACTN</name>
<keyword evidence="3" id="KW-0444">Lipid biosynthesis</keyword>
<dbReference type="SUPFAM" id="SSF111331">
    <property type="entry name" value="NAD kinase/diacylglycerol kinase-like"/>
    <property type="match status" value="1"/>
</dbReference>
<dbReference type="Proteomes" id="UP000444980">
    <property type="component" value="Unassembled WGS sequence"/>
</dbReference>
<organism evidence="14 15">
    <name type="scientific">Gordonia crocea</name>
    <dbReference type="NCBI Taxonomy" id="589162"/>
    <lineage>
        <taxon>Bacteria</taxon>
        <taxon>Bacillati</taxon>
        <taxon>Actinomycetota</taxon>
        <taxon>Actinomycetes</taxon>
        <taxon>Mycobacteriales</taxon>
        <taxon>Gordoniaceae</taxon>
        <taxon>Gordonia</taxon>
    </lineage>
</organism>
<protein>
    <submittedName>
        <fullName evidence="14">Diacylglycerol kinase</fullName>
    </submittedName>
</protein>
<evidence type="ECO:0000256" key="2">
    <source>
        <dbReference type="ARBA" id="ARBA00005983"/>
    </source>
</evidence>
<comment type="similarity">
    <text evidence="2">Belongs to the diacylglycerol/lipid kinase family.</text>
</comment>
<dbReference type="Pfam" id="PF19279">
    <property type="entry name" value="YegS_C"/>
    <property type="match status" value="1"/>
</dbReference>
<keyword evidence="6" id="KW-0547">Nucleotide-binding</keyword>
<evidence type="ECO:0000256" key="10">
    <source>
        <dbReference type="ARBA" id="ARBA00023098"/>
    </source>
</evidence>
<evidence type="ECO:0000256" key="5">
    <source>
        <dbReference type="ARBA" id="ARBA00022723"/>
    </source>
</evidence>
<keyword evidence="8" id="KW-0067">ATP-binding</keyword>
<dbReference type="GO" id="GO:0005524">
    <property type="term" value="F:ATP binding"/>
    <property type="evidence" value="ECO:0007669"/>
    <property type="project" value="UniProtKB-KW"/>
</dbReference>
<dbReference type="GO" id="GO:0008654">
    <property type="term" value="P:phospholipid biosynthetic process"/>
    <property type="evidence" value="ECO:0007669"/>
    <property type="project" value="UniProtKB-KW"/>
</dbReference>
<dbReference type="Pfam" id="PF00781">
    <property type="entry name" value="DAGK_cat"/>
    <property type="match status" value="1"/>
</dbReference>
<comment type="caution">
    <text evidence="14">The sequence shown here is derived from an EMBL/GenBank/DDBJ whole genome shotgun (WGS) entry which is preliminary data.</text>
</comment>
<keyword evidence="10" id="KW-0443">Lipid metabolism</keyword>
<evidence type="ECO:0000256" key="9">
    <source>
        <dbReference type="ARBA" id="ARBA00022842"/>
    </source>
</evidence>
<keyword evidence="5" id="KW-0479">Metal-binding</keyword>
<dbReference type="GO" id="GO:0005886">
    <property type="term" value="C:plasma membrane"/>
    <property type="evidence" value="ECO:0007669"/>
    <property type="project" value="TreeGrafter"/>
</dbReference>
<dbReference type="SMART" id="SM00046">
    <property type="entry name" value="DAGKc"/>
    <property type="match status" value="1"/>
</dbReference>